<dbReference type="InterPro" id="IPR029058">
    <property type="entry name" value="AB_hydrolase_fold"/>
</dbReference>
<evidence type="ECO:0000313" key="5">
    <source>
        <dbReference type="EMBL" id="MBB4155526.1"/>
    </source>
</evidence>
<dbReference type="Pfam" id="PF00135">
    <property type="entry name" value="COesterase"/>
    <property type="match status" value="1"/>
</dbReference>
<protein>
    <recommendedName>
        <fullName evidence="3">Carboxylic ester hydrolase</fullName>
        <ecNumber evidence="3">3.1.1.-</ecNumber>
    </recommendedName>
</protein>
<dbReference type="AlphaFoldDB" id="A0A840FH84"/>
<evidence type="ECO:0000256" key="2">
    <source>
        <dbReference type="ARBA" id="ARBA00022801"/>
    </source>
</evidence>
<evidence type="ECO:0000259" key="4">
    <source>
        <dbReference type="Pfam" id="PF00135"/>
    </source>
</evidence>
<evidence type="ECO:0000256" key="1">
    <source>
        <dbReference type="ARBA" id="ARBA00005964"/>
    </source>
</evidence>
<keyword evidence="6" id="KW-1185">Reference proteome</keyword>
<comment type="similarity">
    <text evidence="1 3">Belongs to the type-B carboxylesterase/lipase family.</text>
</comment>
<dbReference type="Gene3D" id="3.40.50.1820">
    <property type="entry name" value="alpha/beta hydrolase"/>
    <property type="match status" value="1"/>
</dbReference>
<gene>
    <name evidence="5" type="ORF">GGQ80_003451</name>
</gene>
<dbReference type="InterPro" id="IPR019826">
    <property type="entry name" value="Carboxylesterase_B_AS"/>
</dbReference>
<dbReference type="PROSITE" id="PS00122">
    <property type="entry name" value="CARBOXYLESTERASE_B_1"/>
    <property type="match status" value="1"/>
</dbReference>
<dbReference type="InterPro" id="IPR050309">
    <property type="entry name" value="Type-B_Carboxylest/Lipase"/>
</dbReference>
<proteinExistence type="inferred from homology"/>
<dbReference type="EMBL" id="JACIEV010000013">
    <property type="protein sequence ID" value="MBB4155526.1"/>
    <property type="molecule type" value="Genomic_DNA"/>
</dbReference>
<dbReference type="EC" id="3.1.1.-" evidence="3"/>
<evidence type="ECO:0000256" key="3">
    <source>
        <dbReference type="RuleBase" id="RU361235"/>
    </source>
</evidence>
<dbReference type="PANTHER" id="PTHR11559">
    <property type="entry name" value="CARBOXYLESTERASE"/>
    <property type="match status" value="1"/>
</dbReference>
<accession>A0A840FH84</accession>
<dbReference type="InterPro" id="IPR002018">
    <property type="entry name" value="CarbesteraseB"/>
</dbReference>
<sequence>MTTRRAVLAGAAAWLAPGARAAEAPPVVACPAGRFTGTRTGKVATFRGMRYGHAARFAAPVAEPPATLPVFAQRPGPACPQRGKRRPQDENCLTLNVWTAAGANAGLPVIVWIHGGAYAFGSANDDVTDGTQLAARDDVVVVSVNHRLNAFGYLYLGGVDPDCGASANAGQLDLVLALRWVRANIAAFGGDPARVTLIGQSGGGGKIATLLAMPSARGLFQRAVTMSGQQVTVSNTERATERARAFMTACGVTDVAALRGLPAERLVAALDAPDPFERSPLYTGPVLDGVIIDRHPFSPDAAPGARSVTMMLGGTRDETRDFFDPVSTEMRELSWETLPDPLAAELPVPIPPSLVIETYRRHLPHASPAEVFYAATTDGRSWRPQIEEAEALARAGTPAYVYQLDFASPTRPGRGAFHGLDIALLFGTFDATDAGTGTGSAARALSREMQDRIIAFAAHGSPGWPPYRPTQRATMIFDAHTQVVRDPRRWQRLLFAPYPYTQPGS</sequence>
<feature type="signal peptide" evidence="3">
    <location>
        <begin position="1"/>
        <end position="21"/>
    </location>
</feature>
<dbReference type="SUPFAM" id="SSF53474">
    <property type="entry name" value="alpha/beta-Hydrolases"/>
    <property type="match status" value="1"/>
</dbReference>
<comment type="caution">
    <text evidence="5">The sequence shown here is derived from an EMBL/GenBank/DDBJ whole genome shotgun (WGS) entry which is preliminary data.</text>
</comment>
<organism evidence="5 6">
    <name type="scientific">Sphingomonas jinjuensis</name>
    <dbReference type="NCBI Taxonomy" id="535907"/>
    <lineage>
        <taxon>Bacteria</taxon>
        <taxon>Pseudomonadati</taxon>
        <taxon>Pseudomonadota</taxon>
        <taxon>Alphaproteobacteria</taxon>
        <taxon>Sphingomonadales</taxon>
        <taxon>Sphingomonadaceae</taxon>
        <taxon>Sphingomonas</taxon>
    </lineage>
</organism>
<feature type="chain" id="PRO_5033095179" description="Carboxylic ester hydrolase" evidence="3">
    <location>
        <begin position="22"/>
        <end position="505"/>
    </location>
</feature>
<keyword evidence="2 3" id="KW-0378">Hydrolase</keyword>
<dbReference type="Proteomes" id="UP000529795">
    <property type="component" value="Unassembled WGS sequence"/>
</dbReference>
<name>A0A840FH84_9SPHN</name>
<keyword evidence="3" id="KW-0732">Signal</keyword>
<reference evidence="5 6" key="1">
    <citation type="submission" date="2020-08" db="EMBL/GenBank/DDBJ databases">
        <title>Genomic Encyclopedia of Type Strains, Phase IV (KMG-IV): sequencing the most valuable type-strain genomes for metagenomic binning, comparative biology and taxonomic classification.</title>
        <authorList>
            <person name="Goeker M."/>
        </authorList>
    </citation>
    <scope>NUCLEOTIDE SEQUENCE [LARGE SCALE GENOMIC DNA]</scope>
    <source>
        <strain evidence="5 6">YC6723</strain>
    </source>
</reference>
<feature type="domain" description="Carboxylesterase type B" evidence="4">
    <location>
        <begin position="25"/>
        <end position="482"/>
    </location>
</feature>
<evidence type="ECO:0000313" key="6">
    <source>
        <dbReference type="Proteomes" id="UP000529795"/>
    </source>
</evidence>
<dbReference type="GO" id="GO:0016787">
    <property type="term" value="F:hydrolase activity"/>
    <property type="evidence" value="ECO:0007669"/>
    <property type="project" value="UniProtKB-KW"/>
</dbReference>
<dbReference type="RefSeq" id="WP_183987112.1">
    <property type="nucleotide sequence ID" value="NZ_JACIEV010000013.1"/>
</dbReference>